<dbReference type="EMBL" id="AE009439">
    <property type="protein sequence ID" value="AAM02404.1"/>
    <property type="molecule type" value="Genomic_DNA"/>
</dbReference>
<dbReference type="PANTHER" id="PTHR14969:SF13">
    <property type="entry name" value="AT30094P"/>
    <property type="match status" value="1"/>
</dbReference>
<protein>
    <submittedName>
        <fullName evidence="3">Membrane-associated phospholipid phosphatase</fullName>
    </submittedName>
</protein>
<dbReference type="Proteomes" id="UP000001826">
    <property type="component" value="Chromosome"/>
</dbReference>
<sequence>MAIPMHAIPSRVEGIELGPLGVEVEILRESHGLLYPWARLLSETSFAVIIAVLGWTYLRDRRTSYVLATTVVGTLVVTVVLKGLIGEPRPFVLHVVSPLTNPDEPYGSFPSGHTSRSFALAAAYHLERRDALTAILWIWAALVGCSRVVLGVHWPHDVIGGALVGITVAVATHRTARLWVRFLSIVDPLARGVRAWRWYVR</sequence>
<keyword evidence="1" id="KW-0472">Membrane</keyword>
<keyword evidence="4" id="KW-1185">Reference proteome</keyword>
<accession>Q8TW45</accession>
<gene>
    <name evidence="3" type="ordered locus">MK1191</name>
</gene>
<feature type="domain" description="Phosphatidic acid phosphatase type 2/haloperoxidase" evidence="2">
    <location>
        <begin position="63"/>
        <end position="173"/>
    </location>
</feature>
<reference evidence="3 4" key="1">
    <citation type="journal article" date="2002" name="Proc. Natl. Acad. Sci. U.S.A.">
        <title>The complete genome of hyperthermophile Methanopyrus kandleri AV19 and monophyly of archaeal methanogens.</title>
        <authorList>
            <person name="Slesarev A.I."/>
            <person name="Mezhevaya K.V."/>
            <person name="Makarova K.S."/>
            <person name="Polushin N.N."/>
            <person name="Shcherbinina O.V."/>
            <person name="Shakhova V.V."/>
            <person name="Belova G.I."/>
            <person name="Aravind L."/>
            <person name="Natale D.A."/>
            <person name="Rogozin I.B."/>
            <person name="Tatusov R.L."/>
            <person name="Wolf Y.I."/>
            <person name="Stetter K.O."/>
            <person name="Malykh A.G."/>
            <person name="Koonin E.V."/>
            <person name="Kozyavkin S.A."/>
        </authorList>
    </citation>
    <scope>NUCLEOTIDE SEQUENCE [LARGE SCALE GENOMIC DNA]</scope>
    <source>
        <strain evidence="4">AV19 / DSM 6324 / JCM 9639 / NBRC 100938</strain>
    </source>
</reference>
<dbReference type="STRING" id="190192.MK1191"/>
<dbReference type="CDD" id="cd01610">
    <property type="entry name" value="PAP2_like"/>
    <property type="match status" value="1"/>
</dbReference>
<dbReference type="HOGENOM" id="CLU_1357921_0_0_2"/>
<evidence type="ECO:0000313" key="4">
    <source>
        <dbReference type="Proteomes" id="UP000001826"/>
    </source>
</evidence>
<keyword evidence="1" id="KW-0812">Transmembrane</keyword>
<feature type="transmembrane region" description="Helical" evidence="1">
    <location>
        <begin position="37"/>
        <end position="58"/>
    </location>
</feature>
<dbReference type="SMART" id="SM00014">
    <property type="entry name" value="acidPPc"/>
    <property type="match status" value="1"/>
</dbReference>
<proteinExistence type="predicted"/>
<keyword evidence="1" id="KW-1133">Transmembrane helix</keyword>
<feature type="transmembrane region" description="Helical" evidence="1">
    <location>
        <begin position="65"/>
        <end position="85"/>
    </location>
</feature>
<dbReference type="SUPFAM" id="SSF48317">
    <property type="entry name" value="Acid phosphatase/Vanadium-dependent haloperoxidase"/>
    <property type="match status" value="1"/>
</dbReference>
<name>Q8TW45_METKA</name>
<evidence type="ECO:0000259" key="2">
    <source>
        <dbReference type="SMART" id="SM00014"/>
    </source>
</evidence>
<dbReference type="KEGG" id="mka:MK1191"/>
<dbReference type="Gene3D" id="1.20.144.10">
    <property type="entry name" value="Phosphatidic acid phosphatase type 2/haloperoxidase"/>
    <property type="match status" value="2"/>
</dbReference>
<dbReference type="Pfam" id="PF01569">
    <property type="entry name" value="PAP2"/>
    <property type="match status" value="1"/>
</dbReference>
<evidence type="ECO:0000256" key="1">
    <source>
        <dbReference type="SAM" id="Phobius"/>
    </source>
</evidence>
<dbReference type="InterPro" id="IPR036938">
    <property type="entry name" value="PAP2/HPO_sf"/>
</dbReference>
<dbReference type="PANTHER" id="PTHR14969">
    <property type="entry name" value="SPHINGOSINE-1-PHOSPHATE PHOSPHOHYDROLASE"/>
    <property type="match status" value="1"/>
</dbReference>
<dbReference type="PaxDb" id="190192-MK1191"/>
<dbReference type="InterPro" id="IPR000326">
    <property type="entry name" value="PAP2/HPO"/>
</dbReference>
<dbReference type="EnsemblBacteria" id="AAM02404">
    <property type="protein sequence ID" value="AAM02404"/>
    <property type="gene ID" value="MK1191"/>
</dbReference>
<evidence type="ECO:0000313" key="3">
    <source>
        <dbReference type="EMBL" id="AAM02404.1"/>
    </source>
</evidence>
<organism evidence="3 4">
    <name type="scientific">Methanopyrus kandleri (strain AV19 / DSM 6324 / JCM 9639 / NBRC 100938)</name>
    <dbReference type="NCBI Taxonomy" id="190192"/>
    <lineage>
        <taxon>Archaea</taxon>
        <taxon>Methanobacteriati</taxon>
        <taxon>Methanobacteriota</taxon>
        <taxon>Methanomada group</taxon>
        <taxon>Methanopyri</taxon>
        <taxon>Methanopyrales</taxon>
        <taxon>Methanopyraceae</taxon>
        <taxon>Methanopyrus</taxon>
    </lineage>
</organism>
<dbReference type="AlphaFoldDB" id="Q8TW45"/>
<dbReference type="InParanoid" id="Q8TW45"/>